<evidence type="ECO:0000313" key="2">
    <source>
        <dbReference type="Proteomes" id="UP000192491"/>
    </source>
</evidence>
<dbReference type="InterPro" id="IPR012348">
    <property type="entry name" value="RNR-like"/>
</dbReference>
<dbReference type="InterPro" id="IPR009078">
    <property type="entry name" value="Ferritin-like_SF"/>
</dbReference>
<reference evidence="1 2" key="1">
    <citation type="submission" date="2017-01" db="EMBL/GenBank/DDBJ databases">
        <title>Novel large sulfur bacteria in the metagenomes of groundwater-fed chemosynthetic microbial mats in the Lake Huron basin.</title>
        <authorList>
            <person name="Sharrar A.M."/>
            <person name="Flood B.E."/>
            <person name="Bailey J.V."/>
            <person name="Jones D.S."/>
            <person name="Biddanda B."/>
            <person name="Ruberg S.A."/>
            <person name="Marcus D.N."/>
            <person name="Dick G.J."/>
        </authorList>
    </citation>
    <scope>NUCLEOTIDE SEQUENCE [LARGE SCALE GENOMIC DNA]</scope>
    <source>
        <strain evidence="1">A8</strain>
    </source>
</reference>
<name>A0A1Y1QI76_9GAMM</name>
<evidence type="ECO:0008006" key="3">
    <source>
        <dbReference type="Google" id="ProtNLM"/>
    </source>
</evidence>
<gene>
    <name evidence="1" type="ORF">BWK73_31840</name>
</gene>
<dbReference type="GO" id="GO:0016491">
    <property type="term" value="F:oxidoreductase activity"/>
    <property type="evidence" value="ECO:0007669"/>
    <property type="project" value="InterPro"/>
</dbReference>
<dbReference type="Gene3D" id="1.10.620.20">
    <property type="entry name" value="Ribonucleotide Reductase, subunit A"/>
    <property type="match status" value="1"/>
</dbReference>
<evidence type="ECO:0000313" key="1">
    <source>
        <dbReference type="EMBL" id="OQX06061.1"/>
    </source>
</evidence>
<protein>
    <recommendedName>
        <fullName evidence="3">Ferritin-like domain-containing protein</fullName>
    </recommendedName>
</protein>
<comment type="caution">
    <text evidence="1">The sequence shown here is derived from an EMBL/GenBank/DDBJ whole genome shotgun (WGS) entry which is preliminary data.</text>
</comment>
<dbReference type="CDD" id="cd00657">
    <property type="entry name" value="Ferritin_like"/>
    <property type="match status" value="1"/>
</dbReference>
<dbReference type="SUPFAM" id="SSF47240">
    <property type="entry name" value="Ferritin-like"/>
    <property type="match status" value="1"/>
</dbReference>
<dbReference type="EMBL" id="MTEJ01000261">
    <property type="protein sequence ID" value="OQX06061.1"/>
    <property type="molecule type" value="Genomic_DNA"/>
</dbReference>
<dbReference type="AlphaFoldDB" id="A0A1Y1QI76"/>
<sequence>MKIIPDLVIELKKHSISHILNEQQHYHEWRRWSVFDVLTQYGDTEFDSNDKAALWHAARAEITTQPAGIRLAVDGVKEANKIKDSNPIGSKVLHIAAAWSARYWLEEEAHHEVAYGVLLEKAGLPPIGHDEVVEHRGFFPSDNYARVCMLQACVEIEATTTYGEVSKKSNNPLVRDIFKRIMKDEVQHRTYFVSFAKALIDAEVYPRKDIFSMAYMWIRPDGGETHGSKRVEQTKREGFVNWWEHVETDSDVALKDDQIRSRFLQDQKERSILAAASNATGVQVDSIDDLKKAYFKSITTNDIDRIRFAVHKRAEELKAA</sequence>
<dbReference type="Proteomes" id="UP000192491">
    <property type="component" value="Unassembled WGS sequence"/>
</dbReference>
<proteinExistence type="predicted"/>
<accession>A0A1Y1QI76</accession>
<organism evidence="1 2">
    <name type="scientific">Thiothrix lacustris</name>
    <dbReference type="NCBI Taxonomy" id="525917"/>
    <lineage>
        <taxon>Bacteria</taxon>
        <taxon>Pseudomonadati</taxon>
        <taxon>Pseudomonadota</taxon>
        <taxon>Gammaproteobacteria</taxon>
        <taxon>Thiotrichales</taxon>
        <taxon>Thiotrichaceae</taxon>
        <taxon>Thiothrix</taxon>
    </lineage>
</organism>